<dbReference type="PANTHER" id="PTHR11265:SF0">
    <property type="entry name" value="12S RRNA N4-METHYLCYTIDINE METHYLTRANSFERASE"/>
    <property type="match status" value="1"/>
</dbReference>
<sequence>MSQPFLHLPVLLNQSIDHLDVRPGRNYLDGTLGGGGHSKRILEKSSPDGKLIGLDRDPAALTAARENLIIYGDRVLFFEGNFSELAEIMAGISFDIHGVLLDLGVSSPQIDRQERGFSFQGDGPLDMRMGKSPLTAEEVINEYQPAELKRIFWEYGQERFSGKIARAIVKSREISRITTTGQLTGIIKSTRPEMPTKTLSRIFQAIRIEVNDELGSLKKGLQAAIDIMVPGGRLVVLTYHSLEDGMVKDLFRQAADPCTCPKGLPFCACGKKPMIKILNRKPVLPDDDEIVQNPRARSAHLRTAEKL</sequence>
<dbReference type="InterPro" id="IPR002903">
    <property type="entry name" value="RsmH"/>
</dbReference>
<keyword evidence="5 6" id="KW-0949">S-adenosyl-L-methionine</keyword>
<reference evidence="7 8" key="1">
    <citation type="journal article" date="2016" name="Nat. Commun.">
        <title>Thousands of microbial genomes shed light on interconnected biogeochemical processes in an aquifer system.</title>
        <authorList>
            <person name="Anantharaman K."/>
            <person name="Brown C.T."/>
            <person name="Hug L.A."/>
            <person name="Sharon I."/>
            <person name="Castelle C.J."/>
            <person name="Probst A.J."/>
            <person name="Thomas B.C."/>
            <person name="Singh A."/>
            <person name="Wilkins M.J."/>
            <person name="Karaoz U."/>
            <person name="Brodie E.L."/>
            <person name="Williams K.H."/>
            <person name="Hubbard S.S."/>
            <person name="Banfield J.F."/>
        </authorList>
    </citation>
    <scope>NUCLEOTIDE SEQUENCE [LARGE SCALE GENOMIC DNA]</scope>
</reference>
<keyword evidence="6" id="KW-0963">Cytoplasm</keyword>
<comment type="catalytic activity">
    <reaction evidence="6">
        <text>cytidine(1402) in 16S rRNA + S-adenosyl-L-methionine = N(4)-methylcytidine(1402) in 16S rRNA + S-adenosyl-L-homocysteine + H(+)</text>
        <dbReference type="Rhea" id="RHEA:42928"/>
        <dbReference type="Rhea" id="RHEA-COMP:10286"/>
        <dbReference type="Rhea" id="RHEA-COMP:10287"/>
        <dbReference type="ChEBI" id="CHEBI:15378"/>
        <dbReference type="ChEBI" id="CHEBI:57856"/>
        <dbReference type="ChEBI" id="CHEBI:59789"/>
        <dbReference type="ChEBI" id="CHEBI:74506"/>
        <dbReference type="ChEBI" id="CHEBI:82748"/>
        <dbReference type="EC" id="2.1.1.199"/>
    </reaction>
</comment>
<dbReference type="Pfam" id="PF01795">
    <property type="entry name" value="Methyltransf_5"/>
    <property type="match status" value="1"/>
</dbReference>
<dbReference type="PANTHER" id="PTHR11265">
    <property type="entry name" value="S-ADENOSYL-METHYLTRANSFERASE MRAW"/>
    <property type="match status" value="1"/>
</dbReference>
<dbReference type="PIRSF" id="PIRSF004486">
    <property type="entry name" value="MraW"/>
    <property type="match status" value="1"/>
</dbReference>
<keyword evidence="2 6" id="KW-0698">rRNA processing</keyword>
<evidence type="ECO:0000313" key="7">
    <source>
        <dbReference type="EMBL" id="OGF12955.1"/>
    </source>
</evidence>
<feature type="binding site" evidence="6">
    <location>
        <position position="109"/>
    </location>
    <ligand>
        <name>S-adenosyl-L-methionine</name>
        <dbReference type="ChEBI" id="CHEBI:59789"/>
    </ligand>
</feature>
<evidence type="ECO:0000256" key="3">
    <source>
        <dbReference type="ARBA" id="ARBA00022603"/>
    </source>
</evidence>
<feature type="binding site" evidence="6">
    <location>
        <position position="82"/>
    </location>
    <ligand>
        <name>S-adenosyl-L-methionine</name>
        <dbReference type="ChEBI" id="CHEBI:59789"/>
    </ligand>
</feature>
<comment type="similarity">
    <text evidence="1 6">Belongs to the methyltransferase superfamily. RsmH family.</text>
</comment>
<dbReference type="GO" id="GO:0005737">
    <property type="term" value="C:cytoplasm"/>
    <property type="evidence" value="ECO:0007669"/>
    <property type="project" value="UniProtKB-SubCell"/>
</dbReference>
<organism evidence="7 8">
    <name type="scientific">Candidatus Edwardsbacteria bacterium GWF2_54_11</name>
    <dbReference type="NCBI Taxonomy" id="1817851"/>
    <lineage>
        <taxon>Bacteria</taxon>
        <taxon>Candidatus Edwardsiibacteriota</taxon>
    </lineage>
</organism>
<dbReference type="AlphaFoldDB" id="A0A1F5RES3"/>
<feature type="binding site" evidence="6">
    <location>
        <begin position="35"/>
        <end position="37"/>
    </location>
    <ligand>
        <name>S-adenosyl-L-methionine</name>
        <dbReference type="ChEBI" id="CHEBI:59789"/>
    </ligand>
</feature>
<gene>
    <name evidence="6" type="primary">rsmH</name>
    <name evidence="7" type="ORF">A2024_11745</name>
</gene>
<dbReference type="EC" id="2.1.1.199" evidence="6"/>
<dbReference type="SUPFAM" id="SSF81799">
    <property type="entry name" value="Putative methyltransferase TM0872, insert domain"/>
    <property type="match status" value="1"/>
</dbReference>
<dbReference type="Gene3D" id="3.40.50.150">
    <property type="entry name" value="Vaccinia Virus protein VP39"/>
    <property type="match status" value="1"/>
</dbReference>
<dbReference type="SUPFAM" id="SSF53335">
    <property type="entry name" value="S-adenosyl-L-methionine-dependent methyltransferases"/>
    <property type="match status" value="1"/>
</dbReference>
<feature type="binding site" evidence="6">
    <location>
        <position position="102"/>
    </location>
    <ligand>
        <name>S-adenosyl-L-methionine</name>
        <dbReference type="ChEBI" id="CHEBI:59789"/>
    </ligand>
</feature>
<dbReference type="Gene3D" id="1.10.150.170">
    <property type="entry name" value="Putative methyltransferase TM0872, insert domain"/>
    <property type="match status" value="1"/>
</dbReference>
<evidence type="ECO:0000256" key="1">
    <source>
        <dbReference type="ARBA" id="ARBA00010396"/>
    </source>
</evidence>
<feature type="binding site" evidence="6">
    <location>
        <position position="55"/>
    </location>
    <ligand>
        <name>S-adenosyl-L-methionine</name>
        <dbReference type="ChEBI" id="CHEBI:59789"/>
    </ligand>
</feature>
<dbReference type="Proteomes" id="UP000177230">
    <property type="component" value="Unassembled WGS sequence"/>
</dbReference>
<proteinExistence type="inferred from homology"/>
<keyword evidence="4 6" id="KW-0808">Transferase</keyword>
<dbReference type="NCBIfam" id="TIGR00006">
    <property type="entry name" value="16S rRNA (cytosine(1402)-N(4))-methyltransferase RsmH"/>
    <property type="match status" value="1"/>
</dbReference>
<accession>A0A1F5RES3</accession>
<dbReference type="GO" id="GO:0071424">
    <property type="term" value="F:rRNA (cytosine-N4-)-methyltransferase activity"/>
    <property type="evidence" value="ECO:0007669"/>
    <property type="project" value="UniProtKB-UniRule"/>
</dbReference>
<evidence type="ECO:0000313" key="8">
    <source>
        <dbReference type="Proteomes" id="UP000177230"/>
    </source>
</evidence>
<keyword evidence="3 6" id="KW-0489">Methyltransferase</keyword>
<protein>
    <recommendedName>
        <fullName evidence="6">Ribosomal RNA small subunit methyltransferase H</fullName>
        <ecNumber evidence="6">2.1.1.199</ecNumber>
    </recommendedName>
    <alternativeName>
        <fullName evidence="6">16S rRNA m(4)C1402 methyltransferase</fullName>
    </alternativeName>
    <alternativeName>
        <fullName evidence="6">rRNA (cytosine-N(4)-)-methyltransferase RsmH</fullName>
    </alternativeName>
</protein>
<evidence type="ECO:0000256" key="2">
    <source>
        <dbReference type="ARBA" id="ARBA00022552"/>
    </source>
</evidence>
<evidence type="ECO:0000256" key="6">
    <source>
        <dbReference type="HAMAP-Rule" id="MF_01007"/>
    </source>
</evidence>
<dbReference type="GO" id="GO:0070475">
    <property type="term" value="P:rRNA base methylation"/>
    <property type="evidence" value="ECO:0007669"/>
    <property type="project" value="UniProtKB-UniRule"/>
</dbReference>
<comment type="function">
    <text evidence="6">Specifically methylates the N4 position of cytidine in position 1402 (C1402) of 16S rRNA.</text>
</comment>
<dbReference type="EMBL" id="MFFM01000028">
    <property type="protein sequence ID" value="OGF12955.1"/>
    <property type="molecule type" value="Genomic_DNA"/>
</dbReference>
<comment type="subcellular location">
    <subcellularLocation>
        <location evidence="6">Cytoplasm</location>
    </subcellularLocation>
</comment>
<dbReference type="InterPro" id="IPR029063">
    <property type="entry name" value="SAM-dependent_MTases_sf"/>
</dbReference>
<evidence type="ECO:0000256" key="4">
    <source>
        <dbReference type="ARBA" id="ARBA00022679"/>
    </source>
</evidence>
<dbReference type="InterPro" id="IPR023397">
    <property type="entry name" value="SAM-dep_MeTrfase_MraW_recog"/>
</dbReference>
<name>A0A1F5RES3_9BACT</name>
<dbReference type="HAMAP" id="MF_01007">
    <property type="entry name" value="16SrRNA_methyltr_H"/>
    <property type="match status" value="1"/>
</dbReference>
<comment type="caution">
    <text evidence="7">The sequence shown here is derived from an EMBL/GenBank/DDBJ whole genome shotgun (WGS) entry which is preliminary data.</text>
</comment>
<evidence type="ECO:0000256" key="5">
    <source>
        <dbReference type="ARBA" id="ARBA00022691"/>
    </source>
</evidence>